<dbReference type="OrthoDB" id="5366606at2759"/>
<protein>
    <submittedName>
        <fullName evidence="2">Uncharacterized protein</fullName>
    </submittedName>
</protein>
<dbReference type="EMBL" id="JACAZH010000007">
    <property type="protein sequence ID" value="KAF7364368.1"/>
    <property type="molecule type" value="Genomic_DNA"/>
</dbReference>
<feature type="region of interest" description="Disordered" evidence="1">
    <location>
        <begin position="13"/>
        <end position="34"/>
    </location>
</feature>
<name>A0A8H6YNG6_9AGAR</name>
<comment type="caution">
    <text evidence="2">The sequence shown here is derived from an EMBL/GenBank/DDBJ whole genome shotgun (WGS) entry which is preliminary data.</text>
</comment>
<proteinExistence type="predicted"/>
<evidence type="ECO:0000256" key="1">
    <source>
        <dbReference type="SAM" id="MobiDB-lite"/>
    </source>
</evidence>
<keyword evidence="3" id="KW-1185">Reference proteome</keyword>
<gene>
    <name evidence="2" type="ORF">MSAN_01097300</name>
</gene>
<organism evidence="2 3">
    <name type="scientific">Mycena sanguinolenta</name>
    <dbReference type="NCBI Taxonomy" id="230812"/>
    <lineage>
        <taxon>Eukaryota</taxon>
        <taxon>Fungi</taxon>
        <taxon>Dikarya</taxon>
        <taxon>Basidiomycota</taxon>
        <taxon>Agaricomycotina</taxon>
        <taxon>Agaricomycetes</taxon>
        <taxon>Agaricomycetidae</taxon>
        <taxon>Agaricales</taxon>
        <taxon>Marasmiineae</taxon>
        <taxon>Mycenaceae</taxon>
        <taxon>Mycena</taxon>
    </lineage>
</organism>
<evidence type="ECO:0000313" key="2">
    <source>
        <dbReference type="EMBL" id="KAF7364368.1"/>
    </source>
</evidence>
<dbReference type="AlphaFoldDB" id="A0A8H6YNG6"/>
<evidence type="ECO:0000313" key="3">
    <source>
        <dbReference type="Proteomes" id="UP000623467"/>
    </source>
</evidence>
<accession>A0A8H6YNG6</accession>
<reference evidence="2" key="1">
    <citation type="submission" date="2020-05" db="EMBL/GenBank/DDBJ databases">
        <title>Mycena genomes resolve the evolution of fungal bioluminescence.</title>
        <authorList>
            <person name="Tsai I.J."/>
        </authorList>
    </citation>
    <scope>NUCLEOTIDE SEQUENCE</scope>
    <source>
        <strain evidence="2">160909Yilan</strain>
    </source>
</reference>
<dbReference type="Proteomes" id="UP000623467">
    <property type="component" value="Unassembled WGS sequence"/>
</dbReference>
<sequence length="152" mass="16378">MLLDFDTVSLIACSPRSQASPRPPPPPSTLTPSSNSIAVTLAKREEGTPNLSPALPKFLPTASSEALVEELHGILKTLPLKELRGSEDISGLDISIMWGSEDLEWCNGGPEACGGGQSIMQATPEEKEKFKHAVEIVDELIERAEKEKEKEG</sequence>